<gene>
    <name evidence="2" type="ORF">SI7747_04004848</name>
    <name evidence="3" type="ORF">SI8410_04005318</name>
</gene>
<feature type="signal peptide" evidence="1">
    <location>
        <begin position="1"/>
        <end position="19"/>
    </location>
</feature>
<dbReference type="Pfam" id="PF12609">
    <property type="entry name" value="DUF3774"/>
    <property type="match status" value="1"/>
</dbReference>
<evidence type="ECO:0000313" key="4">
    <source>
        <dbReference type="Proteomes" id="UP000663760"/>
    </source>
</evidence>
<evidence type="ECO:0000313" key="2">
    <source>
        <dbReference type="EMBL" id="CAA2618681.1"/>
    </source>
</evidence>
<evidence type="ECO:0000256" key="1">
    <source>
        <dbReference type="SAM" id="SignalP"/>
    </source>
</evidence>
<protein>
    <submittedName>
        <fullName evidence="2">Uncharacterized protein</fullName>
    </submittedName>
</protein>
<accession>A0A7I8IKL2</accession>
<dbReference type="OrthoDB" id="767544at2759"/>
<proteinExistence type="predicted"/>
<dbReference type="EMBL" id="LR743591">
    <property type="protein sequence ID" value="CAA2618681.1"/>
    <property type="molecule type" value="Genomic_DNA"/>
</dbReference>
<sequence>MSSPSRAWMVAAGVGVVAALKDQGVCRWNHAMRSLHRHAKTSLGSSVAETRRLSAAVERRPAAGEQVEESLRRVMYLSCWGPN</sequence>
<keyword evidence="1" id="KW-0732">Signal</keyword>
<name>A0A7I8IKL2_SPIIN</name>
<dbReference type="PANTHER" id="PTHR33090">
    <property type="entry name" value="DUF3774 DOMAIN PROTEIN-RELATED"/>
    <property type="match status" value="1"/>
</dbReference>
<keyword evidence="4" id="KW-1185">Reference proteome</keyword>
<dbReference type="Proteomes" id="UP000663760">
    <property type="component" value="Chromosome 4"/>
</dbReference>
<feature type="chain" id="PRO_5045019935" evidence="1">
    <location>
        <begin position="20"/>
        <end position="83"/>
    </location>
</feature>
<organism evidence="2">
    <name type="scientific">Spirodela intermedia</name>
    <name type="common">Intermediate duckweed</name>
    <dbReference type="NCBI Taxonomy" id="51605"/>
    <lineage>
        <taxon>Eukaryota</taxon>
        <taxon>Viridiplantae</taxon>
        <taxon>Streptophyta</taxon>
        <taxon>Embryophyta</taxon>
        <taxon>Tracheophyta</taxon>
        <taxon>Spermatophyta</taxon>
        <taxon>Magnoliopsida</taxon>
        <taxon>Liliopsida</taxon>
        <taxon>Araceae</taxon>
        <taxon>Lemnoideae</taxon>
        <taxon>Spirodela</taxon>
    </lineage>
</organism>
<evidence type="ECO:0000313" key="3">
    <source>
        <dbReference type="EMBL" id="CAA7394657.1"/>
    </source>
</evidence>
<dbReference type="AlphaFoldDB" id="A0A7I8IKL2"/>
<dbReference type="InterPro" id="IPR022251">
    <property type="entry name" value="DUF3774_wound-induced"/>
</dbReference>
<dbReference type="EMBL" id="LR746267">
    <property type="protein sequence ID" value="CAA7394657.1"/>
    <property type="molecule type" value="Genomic_DNA"/>
</dbReference>
<reference evidence="2" key="1">
    <citation type="submission" date="2019-12" db="EMBL/GenBank/DDBJ databases">
        <authorList>
            <person name="Scholz U."/>
            <person name="Mascher M."/>
            <person name="Fiebig A."/>
        </authorList>
    </citation>
    <scope>NUCLEOTIDE SEQUENCE</scope>
</reference>